<keyword evidence="1" id="KW-0012">Acyltransferase</keyword>
<proteinExistence type="predicted"/>
<protein>
    <submittedName>
        <fullName evidence="1">1-acyl-sn-glycerol-3-phosphate acyltransferase</fullName>
    </submittedName>
</protein>
<name>A0ACC7LGD4_9FLAO</name>
<dbReference type="Proteomes" id="UP001595191">
    <property type="component" value="Unassembled WGS sequence"/>
</dbReference>
<evidence type="ECO:0000313" key="1">
    <source>
        <dbReference type="EMBL" id="MFH6602758.1"/>
    </source>
</evidence>
<organism evidence="1 2">
    <name type="scientific">Meishania litoralis</name>
    <dbReference type="NCBI Taxonomy" id="3434685"/>
    <lineage>
        <taxon>Bacteria</taxon>
        <taxon>Pseudomonadati</taxon>
        <taxon>Bacteroidota</taxon>
        <taxon>Flavobacteriia</taxon>
        <taxon>Flavobacteriales</taxon>
        <taxon>Flavobacteriaceae</taxon>
        <taxon>Meishania</taxon>
    </lineage>
</organism>
<sequence>MADFLVGAYRIIAKNRWWALLTLSLLVSVLFFTARQIEFDDDITSLIPATEDSERIQKILESIAFTDKIVVNIRKDSIGSVDDLIAYANEFLDSIETSQGEFIKKIQGRVDPGDVPRTLDLVYENLPIFLDASDYNIIQNKLSKDSIDQITLANYRTLLSPTGIVSKKNILKDPLGLSFIALKKLEQLSFGDGFKIKQGFLMNDKEENILLFITPKFGSNETNRNLPFTDALYEIQDNLDAKYVSRVKGEYFGAALSAVSNANQIKHDIQFTVGIALTLLLFVLILFYRKLLLPIILFAPTLFGGVLAVAFLCLIRTKVSALSLGIGSILLGVTLDYGLHILTHIRNGKSIESLYQEVAPSVFISSLTTASAFLCLLFIDSQALQDLGIFAAISVLGASVFALILIPHAYKNTSVSNKHTLLDRLASYDLHKNRFAISALAVLFVISLITYNRVVFDQDIAKLNYETQTLLDARERLEKLTDIGSKSIYVSTYGDDLEQVLQQNDSLFQKLERLKKNNKIVSYSSIGALIKSRHLQEQKIDAWKQFWNPEKINTLKQNLNDSGTELGFKKNAFSEFQDHLENKFRILRIDDLKPIKSFSIDDYLVQDPNGVTITSLIKVDDTKTDLIYRQFEESANTLLVDRQHVNETFLGNLKNDFNRLLGYSLVVVLLILFVYYRSLTLTLITAVPIFMTWFITVGIMGLLHIEFNIFNIIICSFIFGLGVDYSIFITNGLLIRYRTGEKTLPTHKTSILLSVITTIAGVGVLVFAKHPVLFTISTVSLVGILCAVLVAFIIQPLLFRLFLGDTDKRPIQPRILLHSLLSFGYFDLGGILFGIYSWFHLKIDPGARLKPQSGLHYVVSKFMKSVLYTNPFLSKHVINHDNETFDKPAMLIANHTSFLDILVMGMLHPKSIYLVKDHVYNSKTVGYAARLHGSYPVSGGVENGEAYLKQKIAQGFSLIAFPEGTRSTNNKIKRFHKGAFYLAEQLQLDIVPIMIHGCSEVSPKDSFIIRDGAITAELMERIPYDDTRFGASYSQRAKHIGAYFRAEFRKRRNNLEGPTYWHKLILENYRHKGEAIYRSVKSDLKNNQDTYKNILGYVNEKSTIVHLSEDFGQLDLLLALDSIDRKITSFIADLEARAILKNNYLTHRYSKITTVDSIDEALGRPASVLILNLKSLSIASIADLIMDEISILILLKGSLGESPPPNFTTVHQNDNFIVLKRGLQQNEGVL</sequence>
<comment type="caution">
    <text evidence="1">The sequence shown here is derived from an EMBL/GenBank/DDBJ whole genome shotgun (WGS) entry which is preliminary data.</text>
</comment>
<keyword evidence="2" id="KW-1185">Reference proteome</keyword>
<gene>
    <name evidence="1" type="ORF">ACEZ3G_04665</name>
</gene>
<reference evidence="1" key="1">
    <citation type="submission" date="2024-09" db="EMBL/GenBank/DDBJ databases">
        <authorList>
            <person name="Liu J."/>
        </authorList>
    </citation>
    <scope>NUCLEOTIDE SEQUENCE</scope>
    <source>
        <strain evidence="1">NBU2967</strain>
    </source>
</reference>
<keyword evidence="1" id="KW-0808">Transferase</keyword>
<accession>A0ACC7LGD4</accession>
<evidence type="ECO:0000313" key="2">
    <source>
        <dbReference type="Proteomes" id="UP001595191"/>
    </source>
</evidence>
<dbReference type="EMBL" id="JBHFPV010000001">
    <property type="protein sequence ID" value="MFH6602758.1"/>
    <property type="molecule type" value="Genomic_DNA"/>
</dbReference>